<sequence length="178" mass="19301">MLSTLYPTIIEFDGILADVPHDGYGEALTAAFADPAVMNTLGGVRPPEAAASFITRSRAHWRDAGFGLWFLRDMRDGGFAGWAGLRRCEADGERTVELAYALTPRLRCKGHATRIGAAALQLGFDNLGLADVVAFTTPSNTHSLAVIDRLGFAYEKPFEHAGLPHVLHRRTEATHRAG</sequence>
<dbReference type="PANTHER" id="PTHR43792:SF1">
    <property type="entry name" value="N-ACETYLTRANSFERASE DOMAIN-CONTAINING PROTEIN"/>
    <property type="match status" value="1"/>
</dbReference>
<dbReference type="InterPro" id="IPR051531">
    <property type="entry name" value="N-acetyltransferase"/>
</dbReference>
<dbReference type="SUPFAM" id="SSF55729">
    <property type="entry name" value="Acyl-CoA N-acyltransferases (Nat)"/>
    <property type="match status" value="1"/>
</dbReference>
<keyword evidence="2" id="KW-0808">Transferase</keyword>
<protein>
    <submittedName>
        <fullName evidence="2">N-acetyltransferase</fullName>
    </submittedName>
</protein>
<feature type="domain" description="N-acetyltransferase" evidence="1">
    <location>
        <begin position="26"/>
        <end position="152"/>
    </location>
</feature>
<proteinExistence type="predicted"/>
<evidence type="ECO:0000259" key="1">
    <source>
        <dbReference type="Pfam" id="PF13302"/>
    </source>
</evidence>
<name>A0A2W5M7V0_ANCNO</name>
<dbReference type="Proteomes" id="UP000249577">
    <property type="component" value="Unassembled WGS sequence"/>
</dbReference>
<dbReference type="InterPro" id="IPR016181">
    <property type="entry name" value="Acyl_CoA_acyltransferase"/>
</dbReference>
<dbReference type="PANTHER" id="PTHR43792">
    <property type="entry name" value="GNAT FAMILY, PUTATIVE (AFU_ORTHOLOGUE AFUA_3G00765)-RELATED-RELATED"/>
    <property type="match status" value="1"/>
</dbReference>
<dbReference type="Pfam" id="PF13302">
    <property type="entry name" value="Acetyltransf_3"/>
    <property type="match status" value="1"/>
</dbReference>
<organism evidence="2 3">
    <name type="scientific">Ancylobacter novellus</name>
    <name type="common">Thiobacillus novellus</name>
    <dbReference type="NCBI Taxonomy" id="921"/>
    <lineage>
        <taxon>Bacteria</taxon>
        <taxon>Pseudomonadati</taxon>
        <taxon>Pseudomonadota</taxon>
        <taxon>Alphaproteobacteria</taxon>
        <taxon>Hyphomicrobiales</taxon>
        <taxon>Xanthobacteraceae</taxon>
        <taxon>Ancylobacter</taxon>
    </lineage>
</organism>
<dbReference type="Gene3D" id="3.40.630.30">
    <property type="match status" value="1"/>
</dbReference>
<gene>
    <name evidence="2" type="ORF">DI565_08290</name>
</gene>
<accession>A0A2W5M7V0</accession>
<dbReference type="GO" id="GO:0016747">
    <property type="term" value="F:acyltransferase activity, transferring groups other than amino-acyl groups"/>
    <property type="evidence" value="ECO:0007669"/>
    <property type="project" value="InterPro"/>
</dbReference>
<reference evidence="2 3" key="1">
    <citation type="submission" date="2017-08" db="EMBL/GenBank/DDBJ databases">
        <title>Infants hospitalized years apart are colonized by the same room-sourced microbial strains.</title>
        <authorList>
            <person name="Brooks B."/>
            <person name="Olm M.R."/>
            <person name="Firek B.A."/>
            <person name="Baker R."/>
            <person name="Thomas B.C."/>
            <person name="Morowitz M.J."/>
            <person name="Banfield J.F."/>
        </authorList>
    </citation>
    <scope>NUCLEOTIDE SEQUENCE [LARGE SCALE GENOMIC DNA]</scope>
    <source>
        <strain evidence="2">S2_005_003_R2_43</strain>
    </source>
</reference>
<dbReference type="EMBL" id="QFPN01000004">
    <property type="protein sequence ID" value="PZQ15827.1"/>
    <property type="molecule type" value="Genomic_DNA"/>
</dbReference>
<evidence type="ECO:0000313" key="2">
    <source>
        <dbReference type="EMBL" id="PZQ15827.1"/>
    </source>
</evidence>
<comment type="caution">
    <text evidence="2">The sequence shown here is derived from an EMBL/GenBank/DDBJ whole genome shotgun (WGS) entry which is preliminary data.</text>
</comment>
<dbReference type="AlphaFoldDB" id="A0A2W5M7V0"/>
<evidence type="ECO:0000313" key="3">
    <source>
        <dbReference type="Proteomes" id="UP000249577"/>
    </source>
</evidence>
<dbReference type="InterPro" id="IPR000182">
    <property type="entry name" value="GNAT_dom"/>
</dbReference>